<dbReference type="EMBL" id="VTOY01000002">
    <property type="protein sequence ID" value="TYZ24029.1"/>
    <property type="molecule type" value="Genomic_DNA"/>
</dbReference>
<dbReference type="PANTHER" id="PTHR30160:SF1">
    <property type="entry name" value="LIPOPOLYSACCHARIDE 1,2-N-ACETYLGLUCOSAMINETRANSFERASE-RELATED"/>
    <property type="match status" value="1"/>
</dbReference>
<name>A0A5D6WAM3_9FIRM</name>
<dbReference type="AlphaFoldDB" id="A0A5D6WAM3"/>
<dbReference type="GO" id="GO:0005829">
    <property type="term" value="C:cytosol"/>
    <property type="evidence" value="ECO:0007669"/>
    <property type="project" value="TreeGrafter"/>
</dbReference>
<dbReference type="RefSeq" id="WP_149170944.1">
    <property type="nucleotide sequence ID" value="NZ_VTOY01000002.1"/>
</dbReference>
<proteinExistence type="predicted"/>
<reference evidence="3 4" key="1">
    <citation type="submission" date="2019-08" db="EMBL/GenBank/DDBJ databases">
        <title>Selenomonas sp. mPRGC5 and Selenomonas sp. mPRGC8 isolated from ruminal fluid of dairy goat (Capra hircus).</title>
        <authorList>
            <person name="Poothong S."/>
            <person name="Nuengjamnong C."/>
            <person name="Tanasupawat S."/>
        </authorList>
    </citation>
    <scope>NUCLEOTIDE SEQUENCE [LARGE SCALE GENOMIC DNA]</scope>
    <source>
        <strain evidence="4">mPRGC5</strain>
    </source>
</reference>
<dbReference type="InterPro" id="IPR051199">
    <property type="entry name" value="LPS_LOS_Heptosyltrfase"/>
</dbReference>
<keyword evidence="1" id="KW-0328">Glycosyltransferase</keyword>
<sequence length="359" mass="39631">MQKKNIEPADGTRILIVRLSAIGDVLHATAVTHNLKRIYPNCHLTWLVSPPADSLLKNNPDIDELLVWDRRIIDKAFARKKLGTVLHCLKEAKALLAAHEFDIALDIQGLFLSGILTKLSGAPRRIGIHERHEGNFLFMSEMAPDTSEPHKIRRYMTALEPLGITADKFQPGLVLTLTDSQRAWAKEFWQDHGIELGNKSRPLLLVNTRTTWPDKNWPARNFGLALRQLAPPVQIVFTGAPNDVPYIKEAQQELGRPSLSIAGETNLSELAALFAEADLLLTGDTGPLYIAEAVGLTTLSLWGPTHPSIYGPLTAGHHFILSPHNCTACCKTKCRHKTNACMNAISPAIVAKELISLLK</sequence>
<organism evidence="3 4">
    <name type="scientific">Selenomonas ruminis</name>
    <dbReference type="NCBI Taxonomy" id="2593411"/>
    <lineage>
        <taxon>Bacteria</taxon>
        <taxon>Bacillati</taxon>
        <taxon>Bacillota</taxon>
        <taxon>Negativicutes</taxon>
        <taxon>Selenomonadales</taxon>
        <taxon>Selenomonadaceae</taxon>
        <taxon>Selenomonas</taxon>
    </lineage>
</organism>
<dbReference type="CDD" id="cd03789">
    <property type="entry name" value="GT9_LPS_heptosyltransferase"/>
    <property type="match status" value="1"/>
</dbReference>
<comment type="caution">
    <text evidence="3">The sequence shown here is derived from an EMBL/GenBank/DDBJ whole genome shotgun (WGS) entry which is preliminary data.</text>
</comment>
<dbReference type="Proteomes" id="UP000323646">
    <property type="component" value="Unassembled WGS sequence"/>
</dbReference>
<dbReference type="Gene3D" id="3.40.50.2000">
    <property type="entry name" value="Glycogen Phosphorylase B"/>
    <property type="match status" value="2"/>
</dbReference>
<dbReference type="Pfam" id="PF01075">
    <property type="entry name" value="Glyco_transf_9"/>
    <property type="match status" value="1"/>
</dbReference>
<dbReference type="GO" id="GO:0009244">
    <property type="term" value="P:lipopolysaccharide core region biosynthetic process"/>
    <property type="evidence" value="ECO:0007669"/>
    <property type="project" value="TreeGrafter"/>
</dbReference>
<accession>A0A5D6WAM3</accession>
<evidence type="ECO:0000313" key="4">
    <source>
        <dbReference type="Proteomes" id="UP000323646"/>
    </source>
</evidence>
<gene>
    <name evidence="3" type="ORF">FZ040_04735</name>
</gene>
<protein>
    <submittedName>
        <fullName evidence="3">Glycosyltransferase family 9 protein</fullName>
    </submittedName>
</protein>
<dbReference type="OrthoDB" id="9797795at2"/>
<dbReference type="SUPFAM" id="SSF53756">
    <property type="entry name" value="UDP-Glycosyltransferase/glycogen phosphorylase"/>
    <property type="match status" value="1"/>
</dbReference>
<evidence type="ECO:0000256" key="2">
    <source>
        <dbReference type="ARBA" id="ARBA00022679"/>
    </source>
</evidence>
<keyword evidence="2 3" id="KW-0808">Transferase</keyword>
<dbReference type="GO" id="GO:0008713">
    <property type="term" value="F:ADP-heptose-lipopolysaccharide heptosyltransferase activity"/>
    <property type="evidence" value="ECO:0007669"/>
    <property type="project" value="TreeGrafter"/>
</dbReference>
<evidence type="ECO:0000313" key="3">
    <source>
        <dbReference type="EMBL" id="TYZ24029.1"/>
    </source>
</evidence>
<evidence type="ECO:0000256" key="1">
    <source>
        <dbReference type="ARBA" id="ARBA00022676"/>
    </source>
</evidence>
<keyword evidence="4" id="KW-1185">Reference proteome</keyword>
<dbReference type="InterPro" id="IPR002201">
    <property type="entry name" value="Glyco_trans_9"/>
</dbReference>
<dbReference type="PANTHER" id="PTHR30160">
    <property type="entry name" value="TETRAACYLDISACCHARIDE 4'-KINASE-RELATED"/>
    <property type="match status" value="1"/>
</dbReference>